<dbReference type="EMBL" id="JAWXYG010000006">
    <property type="protein sequence ID" value="KAK4269459.1"/>
    <property type="molecule type" value="Genomic_DNA"/>
</dbReference>
<feature type="region of interest" description="Disordered" evidence="6">
    <location>
        <begin position="105"/>
        <end position="151"/>
    </location>
</feature>
<dbReference type="Pfam" id="PF00010">
    <property type="entry name" value="HLH"/>
    <property type="match status" value="1"/>
</dbReference>
<comment type="caution">
    <text evidence="8">The sequence shown here is derived from an EMBL/GenBank/DDBJ whole genome shotgun (WGS) entry which is preliminary data.</text>
</comment>
<dbReference type="GO" id="GO:0005634">
    <property type="term" value="C:nucleus"/>
    <property type="evidence" value="ECO:0007669"/>
    <property type="project" value="UniProtKB-SubCell"/>
</dbReference>
<dbReference type="InterPro" id="IPR011598">
    <property type="entry name" value="bHLH_dom"/>
</dbReference>
<evidence type="ECO:0000256" key="5">
    <source>
        <dbReference type="SAM" id="Coils"/>
    </source>
</evidence>
<keyword evidence="9" id="KW-1185">Reference proteome</keyword>
<evidence type="ECO:0000256" key="4">
    <source>
        <dbReference type="ARBA" id="ARBA00023242"/>
    </source>
</evidence>
<dbReference type="AlphaFoldDB" id="A0AAE1JK19"/>
<dbReference type="Gene3D" id="4.10.280.10">
    <property type="entry name" value="Helix-loop-helix DNA-binding domain"/>
    <property type="match status" value="1"/>
</dbReference>
<dbReference type="PANTHER" id="PTHR45959:SF2">
    <property type="entry name" value="BHLH TRANSCRIPTION FACTOR"/>
    <property type="match status" value="1"/>
</dbReference>
<feature type="region of interest" description="Disordered" evidence="6">
    <location>
        <begin position="236"/>
        <end position="256"/>
    </location>
</feature>
<evidence type="ECO:0000313" key="9">
    <source>
        <dbReference type="Proteomes" id="UP001293593"/>
    </source>
</evidence>
<feature type="coiled-coil region" evidence="5">
    <location>
        <begin position="188"/>
        <end position="222"/>
    </location>
</feature>
<evidence type="ECO:0000256" key="6">
    <source>
        <dbReference type="SAM" id="MobiDB-lite"/>
    </source>
</evidence>
<comment type="subcellular location">
    <subcellularLocation>
        <location evidence="1">Nucleus</location>
    </subcellularLocation>
</comment>
<evidence type="ECO:0000259" key="7">
    <source>
        <dbReference type="PROSITE" id="PS50888"/>
    </source>
</evidence>
<accession>A0AAE1JK19</accession>
<dbReference type="SUPFAM" id="SSF47459">
    <property type="entry name" value="HLH, helix-loop-helix DNA-binding domain"/>
    <property type="match status" value="1"/>
</dbReference>
<dbReference type="Proteomes" id="UP001293593">
    <property type="component" value="Unassembled WGS sequence"/>
</dbReference>
<sequence>MDKDDFFNELIFIDSISEEDLFIREILHQPCFSSVSDIINTITTADTSGAAVTTTTVSSLSSSASQSKHDSPSSGHASFCDKPATSSSQATYILSFDSSTIIPATTDDNASYEKHEPENTRASSLKRTPENNGSESKAHQKKRKIRNSSETLEHIMSERKRRQQLSEKFIALSATIPGLKKIDKSSVLSEAINYMKKLKERVRELEEQNKKIRDEGESLLLMSSINKSPCHHLNAKDNDHNHQHHHQDTISSSETMSSNDNCFRIINEALPEVEARVLHKQILIRILCEKHESVMLTIFAQLKSLHFSIINSSVLNFANSALDITIIAEVEEHKIAVKEVVKKLRLALLETYHNQ</sequence>
<dbReference type="PANTHER" id="PTHR45959">
    <property type="entry name" value="BHLH TRANSCRIPTION FACTOR"/>
    <property type="match status" value="1"/>
</dbReference>
<keyword evidence="3" id="KW-0804">Transcription</keyword>
<keyword evidence="5" id="KW-0175">Coiled coil</keyword>
<feature type="compositionally biased region" description="Polar residues" evidence="6">
    <location>
        <begin position="120"/>
        <end position="135"/>
    </location>
</feature>
<protein>
    <recommendedName>
        <fullName evidence="7">BHLH domain-containing protein</fullName>
    </recommendedName>
</protein>
<gene>
    <name evidence="8" type="ORF">QN277_022613</name>
</gene>
<reference evidence="8" key="1">
    <citation type="submission" date="2023-10" db="EMBL/GenBank/DDBJ databases">
        <title>Chromosome-level genome of the transformable northern wattle, Acacia crassicarpa.</title>
        <authorList>
            <person name="Massaro I."/>
            <person name="Sinha N.R."/>
            <person name="Poethig S."/>
            <person name="Leichty A.R."/>
        </authorList>
    </citation>
    <scope>NUCLEOTIDE SEQUENCE</scope>
    <source>
        <strain evidence="8">Acra3RX</strain>
        <tissue evidence="8">Leaf</tissue>
    </source>
</reference>
<organism evidence="8 9">
    <name type="scientific">Acacia crassicarpa</name>
    <name type="common">northern wattle</name>
    <dbReference type="NCBI Taxonomy" id="499986"/>
    <lineage>
        <taxon>Eukaryota</taxon>
        <taxon>Viridiplantae</taxon>
        <taxon>Streptophyta</taxon>
        <taxon>Embryophyta</taxon>
        <taxon>Tracheophyta</taxon>
        <taxon>Spermatophyta</taxon>
        <taxon>Magnoliopsida</taxon>
        <taxon>eudicotyledons</taxon>
        <taxon>Gunneridae</taxon>
        <taxon>Pentapetalae</taxon>
        <taxon>rosids</taxon>
        <taxon>fabids</taxon>
        <taxon>Fabales</taxon>
        <taxon>Fabaceae</taxon>
        <taxon>Caesalpinioideae</taxon>
        <taxon>mimosoid clade</taxon>
        <taxon>Acacieae</taxon>
        <taxon>Acacia</taxon>
    </lineage>
</organism>
<evidence type="ECO:0000256" key="3">
    <source>
        <dbReference type="ARBA" id="ARBA00023163"/>
    </source>
</evidence>
<feature type="region of interest" description="Disordered" evidence="6">
    <location>
        <begin position="62"/>
        <end position="82"/>
    </location>
</feature>
<proteinExistence type="predicted"/>
<evidence type="ECO:0000256" key="2">
    <source>
        <dbReference type="ARBA" id="ARBA00023015"/>
    </source>
</evidence>
<dbReference type="InterPro" id="IPR052610">
    <property type="entry name" value="bHLH_transcription_regulator"/>
</dbReference>
<keyword evidence="2" id="KW-0805">Transcription regulation</keyword>
<evidence type="ECO:0000313" key="8">
    <source>
        <dbReference type="EMBL" id="KAK4269459.1"/>
    </source>
</evidence>
<feature type="domain" description="BHLH" evidence="7">
    <location>
        <begin position="149"/>
        <end position="198"/>
    </location>
</feature>
<dbReference type="GO" id="GO:0046983">
    <property type="term" value="F:protein dimerization activity"/>
    <property type="evidence" value="ECO:0007669"/>
    <property type="project" value="InterPro"/>
</dbReference>
<dbReference type="SMART" id="SM00353">
    <property type="entry name" value="HLH"/>
    <property type="match status" value="1"/>
</dbReference>
<evidence type="ECO:0000256" key="1">
    <source>
        <dbReference type="ARBA" id="ARBA00004123"/>
    </source>
</evidence>
<keyword evidence="4" id="KW-0539">Nucleus</keyword>
<dbReference type="InterPro" id="IPR036638">
    <property type="entry name" value="HLH_DNA-bd_sf"/>
</dbReference>
<name>A0AAE1JK19_9FABA</name>
<dbReference type="PROSITE" id="PS50888">
    <property type="entry name" value="BHLH"/>
    <property type="match status" value="1"/>
</dbReference>